<reference evidence="2" key="1">
    <citation type="journal article" date="2020" name="Stud. Mycol.">
        <title>101 Dothideomycetes genomes: a test case for predicting lifestyles and emergence of pathogens.</title>
        <authorList>
            <person name="Haridas S."/>
            <person name="Albert R."/>
            <person name="Binder M."/>
            <person name="Bloem J."/>
            <person name="Labutti K."/>
            <person name="Salamov A."/>
            <person name="Andreopoulos B."/>
            <person name="Baker S."/>
            <person name="Barry K."/>
            <person name="Bills G."/>
            <person name="Bluhm B."/>
            <person name="Cannon C."/>
            <person name="Castanera R."/>
            <person name="Culley D."/>
            <person name="Daum C."/>
            <person name="Ezra D."/>
            <person name="Gonzalez J."/>
            <person name="Henrissat B."/>
            <person name="Kuo A."/>
            <person name="Liang C."/>
            <person name="Lipzen A."/>
            <person name="Lutzoni F."/>
            <person name="Magnuson J."/>
            <person name="Mondo S."/>
            <person name="Nolan M."/>
            <person name="Ohm R."/>
            <person name="Pangilinan J."/>
            <person name="Park H.-J."/>
            <person name="Ramirez L."/>
            <person name="Alfaro M."/>
            <person name="Sun H."/>
            <person name="Tritt A."/>
            <person name="Yoshinaga Y."/>
            <person name="Zwiers L.-H."/>
            <person name="Turgeon B."/>
            <person name="Goodwin S."/>
            <person name="Spatafora J."/>
            <person name="Crous P."/>
            <person name="Grigoriev I."/>
        </authorList>
    </citation>
    <scope>NUCLEOTIDE SEQUENCE</scope>
    <source>
        <strain evidence="2">CBS 207.26</strain>
    </source>
</reference>
<evidence type="ECO:0000313" key="2">
    <source>
        <dbReference type="EMBL" id="KAF2184972.1"/>
    </source>
</evidence>
<dbReference type="EMBL" id="ML994635">
    <property type="protein sequence ID" value="KAF2184972.1"/>
    <property type="molecule type" value="Genomic_DNA"/>
</dbReference>
<dbReference type="InterPro" id="IPR014851">
    <property type="entry name" value="BCS1_N"/>
</dbReference>
<dbReference type="AlphaFoldDB" id="A0A6A6E2N0"/>
<sequence length="132" mass="15305">MDGQLYLTSFSDSAGLMHLATRIIESFVPGYGYIARYLLQNQCRIISLDYFMSLIHFNDSDEMFTTILNWIAEQDFAKSVIRLKASSKESRQEQVEECKEDGGFDASELFHARKWSAKSPPPYELFFGTYRF</sequence>
<keyword evidence="3" id="KW-1185">Reference proteome</keyword>
<protein>
    <recommendedName>
        <fullName evidence="1">BCS1 N-terminal domain-containing protein</fullName>
    </recommendedName>
</protein>
<proteinExistence type="predicted"/>
<evidence type="ECO:0000259" key="1">
    <source>
        <dbReference type="Pfam" id="PF08740"/>
    </source>
</evidence>
<organism evidence="2 3">
    <name type="scientific">Zopfia rhizophila CBS 207.26</name>
    <dbReference type="NCBI Taxonomy" id="1314779"/>
    <lineage>
        <taxon>Eukaryota</taxon>
        <taxon>Fungi</taxon>
        <taxon>Dikarya</taxon>
        <taxon>Ascomycota</taxon>
        <taxon>Pezizomycotina</taxon>
        <taxon>Dothideomycetes</taxon>
        <taxon>Dothideomycetes incertae sedis</taxon>
        <taxon>Zopfiaceae</taxon>
        <taxon>Zopfia</taxon>
    </lineage>
</organism>
<dbReference type="Proteomes" id="UP000800200">
    <property type="component" value="Unassembled WGS sequence"/>
</dbReference>
<gene>
    <name evidence="2" type="ORF">K469DRAFT_688202</name>
</gene>
<evidence type="ECO:0000313" key="3">
    <source>
        <dbReference type="Proteomes" id="UP000800200"/>
    </source>
</evidence>
<dbReference type="Pfam" id="PF08740">
    <property type="entry name" value="BCS1_N"/>
    <property type="match status" value="1"/>
</dbReference>
<accession>A0A6A6E2N0</accession>
<name>A0A6A6E2N0_9PEZI</name>
<dbReference type="OrthoDB" id="10251412at2759"/>
<feature type="domain" description="BCS1 N-terminal" evidence="1">
    <location>
        <begin position="34"/>
        <end position="130"/>
    </location>
</feature>